<feature type="compositionally biased region" description="Polar residues" evidence="10">
    <location>
        <begin position="326"/>
        <end position="335"/>
    </location>
</feature>
<feature type="compositionally biased region" description="Low complexity" evidence="10">
    <location>
        <begin position="193"/>
        <end position="207"/>
    </location>
</feature>
<dbReference type="EC" id="3.1.3.16" evidence="3"/>
<evidence type="ECO:0000256" key="9">
    <source>
        <dbReference type="RuleBase" id="RU003465"/>
    </source>
</evidence>
<feature type="region of interest" description="Disordered" evidence="10">
    <location>
        <begin position="116"/>
        <end position="135"/>
    </location>
</feature>
<keyword evidence="6" id="KW-0460">Magnesium</keyword>
<feature type="region of interest" description="Disordered" evidence="10">
    <location>
        <begin position="164"/>
        <end position="462"/>
    </location>
</feature>
<dbReference type="STRING" id="7102.A0A2A4JWY8"/>
<comment type="caution">
    <text evidence="12">The sequence shown here is derived from an EMBL/GenBank/DDBJ whole genome shotgun (WGS) entry which is preliminary data.</text>
</comment>
<evidence type="ECO:0000256" key="4">
    <source>
        <dbReference type="ARBA" id="ARBA00022723"/>
    </source>
</evidence>
<feature type="compositionally biased region" description="Polar residues" evidence="10">
    <location>
        <begin position="214"/>
        <end position="225"/>
    </location>
</feature>
<dbReference type="Pfam" id="PF00481">
    <property type="entry name" value="PP2C"/>
    <property type="match status" value="2"/>
</dbReference>
<dbReference type="AlphaFoldDB" id="A0A2A4JWY8"/>
<feature type="region of interest" description="Disordered" evidence="10">
    <location>
        <begin position="647"/>
        <end position="689"/>
    </location>
</feature>
<reference evidence="12" key="1">
    <citation type="submission" date="2017-09" db="EMBL/GenBank/DDBJ databases">
        <title>Contemporary evolution of a Lepidopteran species, Heliothis virescens, in response to modern agricultural practices.</title>
        <authorList>
            <person name="Fritz M.L."/>
            <person name="Deyonke A.M."/>
            <person name="Papanicolaou A."/>
            <person name="Micinski S."/>
            <person name="Westbrook J."/>
            <person name="Gould F."/>
        </authorList>
    </citation>
    <scope>NUCLEOTIDE SEQUENCE [LARGE SCALE GENOMIC DNA]</scope>
    <source>
        <strain evidence="12">HvINT-</strain>
        <tissue evidence="12">Whole body</tissue>
    </source>
</reference>
<organism evidence="12">
    <name type="scientific">Heliothis virescens</name>
    <name type="common">Tobacco budworm moth</name>
    <dbReference type="NCBI Taxonomy" id="7102"/>
    <lineage>
        <taxon>Eukaryota</taxon>
        <taxon>Metazoa</taxon>
        <taxon>Ecdysozoa</taxon>
        <taxon>Arthropoda</taxon>
        <taxon>Hexapoda</taxon>
        <taxon>Insecta</taxon>
        <taxon>Pterygota</taxon>
        <taxon>Neoptera</taxon>
        <taxon>Endopterygota</taxon>
        <taxon>Lepidoptera</taxon>
        <taxon>Glossata</taxon>
        <taxon>Ditrysia</taxon>
        <taxon>Noctuoidea</taxon>
        <taxon>Noctuidae</taxon>
        <taxon>Heliothinae</taxon>
        <taxon>Heliothis</taxon>
    </lineage>
</organism>
<evidence type="ECO:0000256" key="5">
    <source>
        <dbReference type="ARBA" id="ARBA00022801"/>
    </source>
</evidence>
<feature type="compositionally biased region" description="Basic and acidic residues" evidence="10">
    <location>
        <begin position="653"/>
        <end position="678"/>
    </location>
</feature>
<dbReference type="InterPro" id="IPR000222">
    <property type="entry name" value="PP2C_BS"/>
</dbReference>
<comment type="cofactor">
    <cofactor evidence="1">
        <name>Mn(2+)</name>
        <dbReference type="ChEBI" id="CHEBI:29035"/>
    </cofactor>
</comment>
<dbReference type="Gene3D" id="3.60.40.10">
    <property type="entry name" value="PPM-type phosphatase domain"/>
    <property type="match status" value="2"/>
</dbReference>
<feature type="compositionally biased region" description="Basic and acidic residues" evidence="10">
    <location>
        <begin position="260"/>
        <end position="274"/>
    </location>
</feature>
<feature type="compositionally biased region" description="Polar residues" evidence="10">
    <location>
        <begin position="680"/>
        <end position="689"/>
    </location>
</feature>
<keyword evidence="8" id="KW-0464">Manganese</keyword>
<keyword evidence="4" id="KW-0479">Metal-binding</keyword>
<dbReference type="InterPro" id="IPR015655">
    <property type="entry name" value="PP2C"/>
</dbReference>
<keyword evidence="7 9" id="KW-0904">Protein phosphatase</keyword>
<evidence type="ECO:0000256" key="6">
    <source>
        <dbReference type="ARBA" id="ARBA00022842"/>
    </source>
</evidence>
<feature type="compositionally biased region" description="Acidic residues" evidence="10">
    <location>
        <begin position="382"/>
        <end position="407"/>
    </location>
</feature>
<dbReference type="GO" id="GO:0046872">
    <property type="term" value="F:metal ion binding"/>
    <property type="evidence" value="ECO:0007669"/>
    <property type="project" value="UniProtKB-KW"/>
</dbReference>
<evidence type="ECO:0000256" key="7">
    <source>
        <dbReference type="ARBA" id="ARBA00022912"/>
    </source>
</evidence>
<feature type="domain" description="PPM-type phosphatase" evidence="11">
    <location>
        <begin position="23"/>
        <end position="636"/>
    </location>
</feature>
<dbReference type="SUPFAM" id="SSF81606">
    <property type="entry name" value="PP2C-like"/>
    <property type="match status" value="2"/>
</dbReference>
<evidence type="ECO:0000256" key="8">
    <source>
        <dbReference type="ARBA" id="ARBA00023211"/>
    </source>
</evidence>
<evidence type="ECO:0000256" key="10">
    <source>
        <dbReference type="SAM" id="MobiDB-lite"/>
    </source>
</evidence>
<feature type="compositionally biased region" description="Acidic residues" evidence="10">
    <location>
        <begin position="125"/>
        <end position="134"/>
    </location>
</feature>
<dbReference type="EMBL" id="NWSH01000455">
    <property type="protein sequence ID" value="PCG76296.1"/>
    <property type="molecule type" value="Genomic_DNA"/>
</dbReference>
<dbReference type="InterPro" id="IPR036457">
    <property type="entry name" value="PPM-type-like_dom_sf"/>
</dbReference>
<name>A0A2A4JWY8_HELVI</name>
<gene>
    <name evidence="12" type="ORF">B5V51_9866</name>
</gene>
<evidence type="ECO:0000256" key="1">
    <source>
        <dbReference type="ARBA" id="ARBA00001936"/>
    </source>
</evidence>
<evidence type="ECO:0000259" key="11">
    <source>
        <dbReference type="PROSITE" id="PS51746"/>
    </source>
</evidence>
<comment type="similarity">
    <text evidence="2 9">Belongs to the PP2C family.</text>
</comment>
<dbReference type="PROSITE" id="PS51746">
    <property type="entry name" value="PPM_2"/>
    <property type="match status" value="1"/>
</dbReference>
<evidence type="ECO:0000256" key="2">
    <source>
        <dbReference type="ARBA" id="ARBA00006702"/>
    </source>
</evidence>
<feature type="compositionally biased region" description="Acidic residues" evidence="10">
    <location>
        <begin position="429"/>
        <end position="454"/>
    </location>
</feature>
<feature type="compositionally biased region" description="Polar residues" evidence="10">
    <location>
        <begin position="275"/>
        <end position="315"/>
    </location>
</feature>
<dbReference type="PANTHER" id="PTHR13832">
    <property type="entry name" value="PROTEIN PHOSPHATASE 2C"/>
    <property type="match status" value="1"/>
</dbReference>
<feature type="compositionally biased region" description="Basic and acidic residues" evidence="10">
    <location>
        <begin position="354"/>
        <end position="365"/>
    </location>
</feature>
<proteinExistence type="inferred from homology"/>
<accession>A0A2A4JWY8</accession>
<evidence type="ECO:0000256" key="3">
    <source>
        <dbReference type="ARBA" id="ARBA00013081"/>
    </source>
</evidence>
<dbReference type="PROSITE" id="PS01032">
    <property type="entry name" value="PPM_1"/>
    <property type="match status" value="1"/>
</dbReference>
<dbReference type="CDD" id="cd00143">
    <property type="entry name" value="PP2Cc"/>
    <property type="match status" value="1"/>
</dbReference>
<evidence type="ECO:0000313" key="12">
    <source>
        <dbReference type="EMBL" id="PCG76296.1"/>
    </source>
</evidence>
<dbReference type="SMART" id="SM00332">
    <property type="entry name" value="PP2Cc"/>
    <property type="match status" value="1"/>
</dbReference>
<protein>
    <recommendedName>
        <fullName evidence="3">protein-serine/threonine phosphatase</fullName>
        <ecNumber evidence="3">3.1.3.16</ecNumber>
    </recommendedName>
</protein>
<dbReference type="GO" id="GO:0004722">
    <property type="term" value="F:protein serine/threonine phosphatase activity"/>
    <property type="evidence" value="ECO:0007669"/>
    <property type="project" value="UniProtKB-EC"/>
</dbReference>
<dbReference type="PANTHER" id="PTHR13832:SF803">
    <property type="entry name" value="PROTEIN PHOSPHATASE 1G"/>
    <property type="match status" value="1"/>
</dbReference>
<sequence length="689" mass="73247">MGAYLSEPVTEKVSSDEANDKLECGASSMQGWRVNQEDAHNTILEYDSNTSLFAVYDGHGGAEVATYCSQNLPNFIKNTEAYKSGELTKALEDAFLGFDATIATKEVMDILKELAGEINPPGPSDNEEESEDDNVSNLYQEARLPLQEVLAKYENKLSTLHRARLGDTTTPLSPCLRAKKNTEEAGGSGAGGSSSSSGVAVAAGSSSEQPAVEASSSKNGLSSTKEVAEGSNADEDTGGVSSTNNEEDKDVNGEVSTSEPAEKAKEPVAMEVDKANSTAPDSSEDNCLQPEQSGDAKSSVATGNGATSESCNGEVTDSKQVDGEESNITSSNGSATPAKGKAKDKTAAVSSSDTKGRDRPKDAKIRRAAAAVYETLLRQAAEEDDDESDSNDETFEGGEVNSSDDENVNGVEESSNDGNMPILECYAGDGEEEEDEDELEAESSDDDGEEDISMNEEPGNDSGCTAVVALLRGNELYVANAGDSRCIICREGKAIDMSIDHKPEDTPELERINKAGGKVSNDGRINGGLNLSRAIGDHSYKQNKDLGAKEQMITALPDVKTLTIDPEKDQFMVLACDGIWNFMSSQDVCDFILPRLAEGRERLSQICEEMFDHCLAPSTMGDGTGCDNMTAIIVRFKGGVISEVGQHTSNAEGAKKRAAEEEHNQEEQQDSKRQKFDDPLSSSVVTSSV</sequence>
<dbReference type="InterPro" id="IPR001932">
    <property type="entry name" value="PPM-type_phosphatase-like_dom"/>
</dbReference>
<keyword evidence="5 9" id="KW-0378">Hydrolase</keyword>